<gene>
    <name evidence="1" type="ORF">CHS0354_011663</name>
</gene>
<protein>
    <submittedName>
        <fullName evidence="1">Uncharacterized protein</fullName>
    </submittedName>
</protein>
<evidence type="ECO:0000313" key="1">
    <source>
        <dbReference type="EMBL" id="KAK3612003.1"/>
    </source>
</evidence>
<keyword evidence="2" id="KW-1185">Reference proteome</keyword>
<dbReference type="Proteomes" id="UP001195483">
    <property type="component" value="Unassembled WGS sequence"/>
</dbReference>
<comment type="caution">
    <text evidence="1">The sequence shown here is derived from an EMBL/GenBank/DDBJ whole genome shotgun (WGS) entry which is preliminary data.</text>
</comment>
<evidence type="ECO:0000313" key="2">
    <source>
        <dbReference type="Proteomes" id="UP001195483"/>
    </source>
</evidence>
<reference evidence="1" key="1">
    <citation type="journal article" date="2021" name="Genome Biol. Evol.">
        <title>A High-Quality Reference Genome for a Parasitic Bivalve with Doubly Uniparental Inheritance (Bivalvia: Unionida).</title>
        <authorList>
            <person name="Smith C.H."/>
        </authorList>
    </citation>
    <scope>NUCLEOTIDE SEQUENCE</scope>
    <source>
        <strain evidence="1">CHS0354</strain>
    </source>
</reference>
<reference evidence="1" key="2">
    <citation type="journal article" date="2021" name="Genome Biol. Evol.">
        <title>Developing a high-quality reference genome for a parasitic bivalve with doubly uniparental inheritance (Bivalvia: Unionida).</title>
        <authorList>
            <person name="Smith C.H."/>
        </authorList>
    </citation>
    <scope>NUCLEOTIDE SEQUENCE</scope>
    <source>
        <strain evidence="1">CHS0354</strain>
        <tissue evidence="1">Mantle</tissue>
    </source>
</reference>
<accession>A0AAE0TL78</accession>
<name>A0AAE0TL78_9BIVA</name>
<dbReference type="EMBL" id="JAEAOA010000712">
    <property type="protein sequence ID" value="KAK3612003.1"/>
    <property type="molecule type" value="Genomic_DNA"/>
</dbReference>
<dbReference type="AlphaFoldDB" id="A0AAE0TL78"/>
<organism evidence="1 2">
    <name type="scientific">Potamilus streckersoni</name>
    <dbReference type="NCBI Taxonomy" id="2493646"/>
    <lineage>
        <taxon>Eukaryota</taxon>
        <taxon>Metazoa</taxon>
        <taxon>Spiralia</taxon>
        <taxon>Lophotrochozoa</taxon>
        <taxon>Mollusca</taxon>
        <taxon>Bivalvia</taxon>
        <taxon>Autobranchia</taxon>
        <taxon>Heteroconchia</taxon>
        <taxon>Palaeoheterodonta</taxon>
        <taxon>Unionida</taxon>
        <taxon>Unionoidea</taxon>
        <taxon>Unionidae</taxon>
        <taxon>Ambleminae</taxon>
        <taxon>Lampsilini</taxon>
        <taxon>Potamilus</taxon>
    </lineage>
</organism>
<sequence length="116" mass="13557">MMELSDQSMFLLNSSWNFSILHPFNVTDEEILKILDDYRKSQFTLAEAKTIVLITLSVGDGQYFYHYSNEYRPLFGHPPPYEIQTFPNDKMRPYSYTIRVGGRYFAHLASTICEAN</sequence>
<reference evidence="1" key="3">
    <citation type="submission" date="2023-05" db="EMBL/GenBank/DDBJ databases">
        <authorList>
            <person name="Smith C.H."/>
        </authorList>
    </citation>
    <scope>NUCLEOTIDE SEQUENCE</scope>
    <source>
        <strain evidence="1">CHS0354</strain>
        <tissue evidence="1">Mantle</tissue>
    </source>
</reference>
<proteinExistence type="predicted"/>